<dbReference type="STRING" id="186116.SAMN05192569_101453"/>
<gene>
    <name evidence="1" type="ORF">SAMN05192569_101453</name>
</gene>
<dbReference type="EMBL" id="FOJS01000014">
    <property type="protein sequence ID" value="SFA47390.1"/>
    <property type="molecule type" value="Genomic_DNA"/>
</dbReference>
<keyword evidence="2" id="KW-1185">Reference proteome</keyword>
<protein>
    <submittedName>
        <fullName evidence="1">Uncharacterized protein</fullName>
    </submittedName>
</protein>
<sequence>MSYMSNMALLQERKAQRVATVIFEFHMNSKLFDGLDATEKLGVLSDKIYVLKTRFKEKPFAQLIAKYLLWTIDDYTRENLLCPECYHKM</sequence>
<dbReference type="OrthoDB" id="9896937at2"/>
<reference evidence="2" key="1">
    <citation type="submission" date="2016-10" db="EMBL/GenBank/DDBJ databases">
        <authorList>
            <person name="Varghese N."/>
            <person name="Submissions S."/>
        </authorList>
    </citation>
    <scope>NUCLEOTIDE SEQUENCE [LARGE SCALE GENOMIC DNA]</scope>
    <source>
        <strain evidence="2">M1</strain>
    </source>
</reference>
<accession>A0A1I0T6Q4</accession>
<dbReference type="AlphaFoldDB" id="A0A1I0T6Q4"/>
<evidence type="ECO:0000313" key="2">
    <source>
        <dbReference type="Proteomes" id="UP000198650"/>
    </source>
</evidence>
<dbReference type="Proteomes" id="UP000198650">
    <property type="component" value="Unassembled WGS sequence"/>
</dbReference>
<proteinExistence type="predicted"/>
<evidence type="ECO:0000313" key="1">
    <source>
        <dbReference type="EMBL" id="SFA47390.1"/>
    </source>
</evidence>
<dbReference type="RefSeq" id="WP_090949100.1">
    <property type="nucleotide sequence ID" value="NZ_FOJS01000014.1"/>
</dbReference>
<name>A0A1I0T6Q4_9BACL</name>
<organism evidence="1 2">
    <name type="scientific">Parageobacillus thermantarcticus</name>
    <dbReference type="NCBI Taxonomy" id="186116"/>
    <lineage>
        <taxon>Bacteria</taxon>
        <taxon>Bacillati</taxon>
        <taxon>Bacillota</taxon>
        <taxon>Bacilli</taxon>
        <taxon>Bacillales</taxon>
        <taxon>Anoxybacillaceae</taxon>
        <taxon>Parageobacillus</taxon>
    </lineage>
</organism>